<proteinExistence type="predicted"/>
<organism evidence="2 3">
    <name type="scientific">Lysobacter arenosi</name>
    <dbReference type="NCBI Taxonomy" id="2795387"/>
    <lineage>
        <taxon>Bacteria</taxon>
        <taxon>Pseudomonadati</taxon>
        <taxon>Pseudomonadota</taxon>
        <taxon>Gammaproteobacteria</taxon>
        <taxon>Lysobacterales</taxon>
        <taxon>Lysobacteraceae</taxon>
        <taxon>Lysobacter</taxon>
    </lineage>
</organism>
<dbReference type="SMART" id="SM01034">
    <property type="entry name" value="BLUF"/>
    <property type="match status" value="1"/>
</dbReference>
<feature type="domain" description="BLUF" evidence="1">
    <location>
        <begin position="10"/>
        <end position="101"/>
    </location>
</feature>
<sequence length="154" mass="17404">MRTTDLNNALRAIAYVSTATRTLQPAEIDGLLLDARGFNAMSGVTGVLFFNGQQFFQYFEGLPDYVDAAYERIRQARSHADIRELMNAPVANRQFETWHMGFCNATASTLQDLAQARWEESIPVTRSSFKRNDGIALLLHYWSKWQAENPVAPA</sequence>
<dbReference type="Proteomes" id="UP000663400">
    <property type="component" value="Chromosome"/>
</dbReference>
<evidence type="ECO:0000313" key="2">
    <source>
        <dbReference type="EMBL" id="QSX75169.1"/>
    </source>
</evidence>
<evidence type="ECO:0000259" key="1">
    <source>
        <dbReference type="PROSITE" id="PS50925"/>
    </source>
</evidence>
<dbReference type="Pfam" id="PF04940">
    <property type="entry name" value="BLUF"/>
    <property type="match status" value="1"/>
</dbReference>
<dbReference type="PROSITE" id="PS50925">
    <property type="entry name" value="BLUF"/>
    <property type="match status" value="1"/>
</dbReference>
<gene>
    <name evidence="2" type="ORF">HIV01_000930</name>
</gene>
<dbReference type="InterPro" id="IPR036046">
    <property type="entry name" value="Acylphosphatase-like_dom_sf"/>
</dbReference>
<dbReference type="SUPFAM" id="SSF54975">
    <property type="entry name" value="Acylphosphatase/BLUF domain-like"/>
    <property type="match status" value="1"/>
</dbReference>
<dbReference type="Gene3D" id="3.30.70.100">
    <property type="match status" value="1"/>
</dbReference>
<dbReference type="RefSeq" id="WP_200604418.1">
    <property type="nucleotide sequence ID" value="NZ_CP071517.1"/>
</dbReference>
<reference evidence="2 3" key="1">
    <citation type="submission" date="2021-02" db="EMBL/GenBank/DDBJ databases">
        <title>Lysobacter arenosi sp. nov., isolated from soil of gangwondo yeongwol, south Korea.</title>
        <authorList>
            <person name="Kim K.R."/>
            <person name="Kim K.H."/>
            <person name="Jeon C.O."/>
        </authorList>
    </citation>
    <scope>NUCLEOTIDE SEQUENCE [LARGE SCALE GENOMIC DNA]</scope>
    <source>
        <strain evidence="2 3">R7</strain>
    </source>
</reference>
<dbReference type="InterPro" id="IPR007024">
    <property type="entry name" value="BLUF_domain"/>
</dbReference>
<keyword evidence="3" id="KW-1185">Reference proteome</keyword>
<name>A0ABX7RCP8_9GAMM</name>
<accession>A0ABX7RCP8</accession>
<evidence type="ECO:0000313" key="3">
    <source>
        <dbReference type="Proteomes" id="UP000663400"/>
    </source>
</evidence>
<protein>
    <submittedName>
        <fullName evidence="2">BLUF domain-containing protein</fullName>
    </submittedName>
</protein>
<dbReference type="EMBL" id="CP071517">
    <property type="protein sequence ID" value="QSX75169.1"/>
    <property type="molecule type" value="Genomic_DNA"/>
</dbReference>